<accession>A0A8H5C5E5</accession>
<dbReference type="Proteomes" id="UP000559256">
    <property type="component" value="Unassembled WGS sequence"/>
</dbReference>
<proteinExistence type="predicted"/>
<gene>
    <name evidence="3" type="ORF">D9758_014274</name>
</gene>
<keyword evidence="1" id="KW-1133">Transmembrane helix</keyword>
<feature type="transmembrane region" description="Helical" evidence="1">
    <location>
        <begin position="228"/>
        <end position="252"/>
    </location>
</feature>
<evidence type="ECO:0000313" key="3">
    <source>
        <dbReference type="EMBL" id="KAF5334861.1"/>
    </source>
</evidence>
<keyword evidence="1" id="KW-0472">Membrane</keyword>
<dbReference type="EMBL" id="JAACJM010000250">
    <property type="protein sequence ID" value="KAF5334861.1"/>
    <property type="molecule type" value="Genomic_DNA"/>
</dbReference>
<keyword evidence="2" id="KW-0732">Signal</keyword>
<evidence type="ECO:0000256" key="1">
    <source>
        <dbReference type="SAM" id="Phobius"/>
    </source>
</evidence>
<protein>
    <submittedName>
        <fullName evidence="3">Uncharacterized protein</fullName>
    </submittedName>
</protein>
<evidence type="ECO:0000256" key="2">
    <source>
        <dbReference type="SAM" id="SignalP"/>
    </source>
</evidence>
<dbReference type="AlphaFoldDB" id="A0A8H5C5E5"/>
<evidence type="ECO:0000313" key="4">
    <source>
        <dbReference type="Proteomes" id="UP000559256"/>
    </source>
</evidence>
<name>A0A8H5C5E5_9AGAR</name>
<dbReference type="OrthoDB" id="195231at2759"/>
<keyword evidence="1" id="KW-0812">Transmembrane</keyword>
<feature type="chain" id="PRO_5034252071" evidence="2">
    <location>
        <begin position="20"/>
        <end position="298"/>
    </location>
</feature>
<comment type="caution">
    <text evidence="3">The sequence shown here is derived from an EMBL/GenBank/DDBJ whole genome shotgun (WGS) entry which is preliminary data.</text>
</comment>
<reference evidence="3 4" key="1">
    <citation type="journal article" date="2020" name="ISME J.">
        <title>Uncovering the hidden diversity of litter-decomposition mechanisms in mushroom-forming fungi.</title>
        <authorList>
            <person name="Floudas D."/>
            <person name="Bentzer J."/>
            <person name="Ahren D."/>
            <person name="Johansson T."/>
            <person name="Persson P."/>
            <person name="Tunlid A."/>
        </authorList>
    </citation>
    <scope>NUCLEOTIDE SEQUENCE [LARGE SCALE GENOMIC DNA]</scope>
    <source>
        <strain evidence="3 4">CBS 291.85</strain>
    </source>
</reference>
<sequence length="298" mass="33504">MLYILILITGKILFHSALAGTAGPGGPCSTTRDHLDPNTHKFLSDCSDQTYCSAQNGTCQPRGCRRDEFPFGYSPEDILPPLCPTGTFCPDQGDGCRLQVAVGGACQMDRDEQCAPAANWREFVNEENFYGSLCLKQVCMYANVTQGGRCIFDQNIYTDAGYDGRNVSVTIIRDNCRAPQLYCNQLTQVCERTKRLEEYCQLDQECELRNCVSGICAEPPETPLRVEAWQYVITVFCVMGAMVAICILLTLIHKRHRMQHYREIREYYFEQLSLRRSMIALHTAAADSGGFDFEGKSM</sequence>
<keyword evidence="4" id="KW-1185">Reference proteome</keyword>
<feature type="signal peptide" evidence="2">
    <location>
        <begin position="1"/>
        <end position="19"/>
    </location>
</feature>
<organism evidence="3 4">
    <name type="scientific">Tetrapyrgos nigripes</name>
    <dbReference type="NCBI Taxonomy" id="182062"/>
    <lineage>
        <taxon>Eukaryota</taxon>
        <taxon>Fungi</taxon>
        <taxon>Dikarya</taxon>
        <taxon>Basidiomycota</taxon>
        <taxon>Agaricomycotina</taxon>
        <taxon>Agaricomycetes</taxon>
        <taxon>Agaricomycetidae</taxon>
        <taxon>Agaricales</taxon>
        <taxon>Marasmiineae</taxon>
        <taxon>Marasmiaceae</taxon>
        <taxon>Tetrapyrgos</taxon>
    </lineage>
</organism>